<evidence type="ECO:0000313" key="6">
    <source>
        <dbReference type="EMBL" id="KZE19155.1"/>
    </source>
</evidence>
<keyword evidence="2" id="KW-0238">DNA-binding</keyword>
<sequence>MQSKTSVSERFWSKVNKDGDCWIWTAGKDKNGYGGFNFDGRPMLAHRAAWELSLGQELSPKVELDHACRNPSCVNPDHLRPADRSRNMQNQSADGHKGRNGVRGVYWHKANKKWVAQVRHNKKTYYLGQFATIEEAAAAAKSKRLELHTYNDTDRAA</sequence>
<feature type="compositionally biased region" description="Basic and acidic residues" evidence="4">
    <location>
        <begin position="77"/>
        <end position="86"/>
    </location>
</feature>
<comment type="caution">
    <text evidence="6">The sequence shown here is derived from an EMBL/GenBank/DDBJ whole genome shotgun (WGS) entry which is preliminary data.</text>
</comment>
<evidence type="ECO:0000256" key="3">
    <source>
        <dbReference type="ARBA" id="ARBA00023163"/>
    </source>
</evidence>
<dbReference type="InterPro" id="IPR001471">
    <property type="entry name" value="AP2/ERF_dom"/>
</dbReference>
<dbReference type="AlphaFoldDB" id="A0AB34XRK7"/>
<dbReference type="GO" id="GO:0003677">
    <property type="term" value="F:DNA binding"/>
    <property type="evidence" value="ECO:0007669"/>
    <property type="project" value="UniProtKB-KW"/>
</dbReference>
<proteinExistence type="predicted"/>
<dbReference type="GO" id="GO:0003700">
    <property type="term" value="F:DNA-binding transcription factor activity"/>
    <property type="evidence" value="ECO:0007669"/>
    <property type="project" value="InterPro"/>
</dbReference>
<name>A0AB34XRK7_9MICO</name>
<dbReference type="SUPFAM" id="SSF54060">
    <property type="entry name" value="His-Me finger endonucleases"/>
    <property type="match status" value="1"/>
</dbReference>
<dbReference type="RefSeq" id="WP_063250112.1">
    <property type="nucleotide sequence ID" value="NZ_LQQR01000020.1"/>
</dbReference>
<dbReference type="InterPro" id="IPR036955">
    <property type="entry name" value="AP2/ERF_dom_sf"/>
</dbReference>
<keyword evidence="1" id="KW-0805">Transcription regulation</keyword>
<dbReference type="EMBL" id="LQQR01000020">
    <property type="protein sequence ID" value="KZE19155.1"/>
    <property type="molecule type" value="Genomic_DNA"/>
</dbReference>
<gene>
    <name evidence="6" type="ORF">AVW13_11910</name>
</gene>
<dbReference type="Pfam" id="PF00847">
    <property type="entry name" value="AP2"/>
    <property type="match status" value="1"/>
</dbReference>
<protein>
    <recommendedName>
        <fullName evidence="5">AP2/ERF domain-containing protein</fullName>
    </recommendedName>
</protein>
<evidence type="ECO:0000313" key="7">
    <source>
        <dbReference type="Proteomes" id="UP000076612"/>
    </source>
</evidence>
<organism evidence="6 7">
    <name type="scientific">Brevibacterium casei</name>
    <dbReference type="NCBI Taxonomy" id="33889"/>
    <lineage>
        <taxon>Bacteria</taxon>
        <taxon>Bacillati</taxon>
        <taxon>Actinomycetota</taxon>
        <taxon>Actinomycetes</taxon>
        <taxon>Micrococcales</taxon>
        <taxon>Brevibacteriaceae</taxon>
        <taxon>Brevibacterium</taxon>
    </lineage>
</organism>
<dbReference type="Gene3D" id="3.30.730.10">
    <property type="entry name" value="AP2/ERF domain"/>
    <property type="match status" value="1"/>
</dbReference>
<keyword evidence="3" id="KW-0804">Transcription</keyword>
<dbReference type="SUPFAM" id="SSF54171">
    <property type="entry name" value="DNA-binding domain"/>
    <property type="match status" value="1"/>
</dbReference>
<dbReference type="InterPro" id="IPR016177">
    <property type="entry name" value="DNA-bd_dom_sf"/>
</dbReference>
<evidence type="ECO:0000256" key="1">
    <source>
        <dbReference type="ARBA" id="ARBA00023015"/>
    </source>
</evidence>
<evidence type="ECO:0000259" key="5">
    <source>
        <dbReference type="PROSITE" id="PS51032"/>
    </source>
</evidence>
<dbReference type="PROSITE" id="PS51032">
    <property type="entry name" value="AP2_ERF"/>
    <property type="match status" value="1"/>
</dbReference>
<evidence type="ECO:0000256" key="2">
    <source>
        <dbReference type="ARBA" id="ARBA00023125"/>
    </source>
</evidence>
<feature type="region of interest" description="Disordered" evidence="4">
    <location>
        <begin position="73"/>
        <end position="101"/>
    </location>
</feature>
<dbReference type="InterPro" id="IPR044925">
    <property type="entry name" value="His-Me_finger_sf"/>
</dbReference>
<dbReference type="Proteomes" id="UP000076612">
    <property type="component" value="Unassembled WGS sequence"/>
</dbReference>
<feature type="domain" description="AP2/ERF" evidence="5">
    <location>
        <begin position="101"/>
        <end position="157"/>
    </location>
</feature>
<dbReference type="Pfam" id="PF13392">
    <property type="entry name" value="HNH_3"/>
    <property type="match status" value="1"/>
</dbReference>
<reference evidence="7" key="1">
    <citation type="submission" date="2016-01" db="EMBL/GenBank/DDBJ databases">
        <title>Draft genome of Chromobacterium sp. F49.</title>
        <authorList>
            <person name="Hong K.W."/>
        </authorList>
    </citation>
    <scope>NUCLEOTIDE SEQUENCE [LARGE SCALE GENOMIC DNA]</scope>
    <source>
        <strain evidence="7">M40</strain>
    </source>
</reference>
<accession>A0AB34XRK7</accession>
<dbReference type="InterPro" id="IPR003615">
    <property type="entry name" value="HNH_nuc"/>
</dbReference>
<evidence type="ECO:0000256" key="4">
    <source>
        <dbReference type="SAM" id="MobiDB-lite"/>
    </source>
</evidence>